<dbReference type="InterPro" id="IPR042452">
    <property type="entry name" value="ZPR1_Znf1/2"/>
</dbReference>
<evidence type="ECO:0000259" key="6">
    <source>
        <dbReference type="SMART" id="SM00709"/>
    </source>
</evidence>
<keyword evidence="3" id="KW-0677">Repeat</keyword>
<evidence type="ECO:0000256" key="5">
    <source>
        <dbReference type="ARBA" id="ARBA00022833"/>
    </source>
</evidence>
<dbReference type="PANTHER" id="PTHR10876:SF0">
    <property type="entry name" value="ZINC FINGER PROTEIN ZPR1"/>
    <property type="match status" value="1"/>
</dbReference>
<dbReference type="Pfam" id="PF03367">
    <property type="entry name" value="Zn_ribbon_ZPR1"/>
    <property type="match status" value="1"/>
</dbReference>
<comment type="caution">
    <text evidence="7">The sequence shown here is derived from an EMBL/GenBank/DDBJ whole genome shotgun (WGS) entry which is preliminary data.</text>
</comment>
<dbReference type="SMART" id="SM00709">
    <property type="entry name" value="Zpr1"/>
    <property type="match status" value="2"/>
</dbReference>
<evidence type="ECO:0000256" key="4">
    <source>
        <dbReference type="ARBA" id="ARBA00022771"/>
    </source>
</evidence>
<keyword evidence="8" id="KW-1185">Reference proteome</keyword>
<gene>
    <name evidence="7" type="ORF">DEBURN_LOCUS4567</name>
</gene>
<dbReference type="GO" id="GO:0008270">
    <property type="term" value="F:zinc ion binding"/>
    <property type="evidence" value="ECO:0007669"/>
    <property type="project" value="UniProtKB-KW"/>
</dbReference>
<dbReference type="NCBIfam" id="TIGR00310">
    <property type="entry name" value="ZPR1_znf"/>
    <property type="match status" value="2"/>
</dbReference>
<evidence type="ECO:0000256" key="1">
    <source>
        <dbReference type="ARBA" id="ARBA00008354"/>
    </source>
</evidence>
<name>A0A9N9EYF8_9GLOM</name>
<feature type="domain" description="Zinc finger ZPR1-type" evidence="6">
    <location>
        <begin position="186"/>
        <end position="327"/>
    </location>
</feature>
<evidence type="ECO:0000256" key="2">
    <source>
        <dbReference type="ARBA" id="ARBA00022723"/>
    </source>
</evidence>
<sequence>MANKKKDKLFQDIGEIVQAENEEDNRPMEIESYCVNCEKNGITKMLLTRIPHWREIVIMSFECEHCGLSNNEVQFAGSFAEKGCAYTCEIDTKEDLNRQLVKSETATVIIPELELEIPSTTKKGRLTTIEGLVTSIIEDLSTNQPVRKHTEEKTYNKIENIIQKLSNYLENKEKFSVTVDDPAGNREVIIMSTVCDNCGYKSNEVKTNGGIHPTGKKITLLMETIDDLSRDILKSETCGLSIPELDLELQSGTLGGRFTTIEGLLRQVYDELIERIPFVNKGGDSVQDKRRETFKNFLEKLDKVISGEVLPAHIILDDPLSNSYLQNPYAPGPDPNMEIEIYKRSWEQNEILGLNDIVLENYGSTP</sequence>
<comment type="similarity">
    <text evidence="1">Belongs to the ZPR1 family.</text>
</comment>
<dbReference type="InterPro" id="IPR004457">
    <property type="entry name" value="Znf_ZPR1"/>
</dbReference>
<reference evidence="7" key="1">
    <citation type="submission" date="2021-06" db="EMBL/GenBank/DDBJ databases">
        <authorList>
            <person name="Kallberg Y."/>
            <person name="Tangrot J."/>
            <person name="Rosling A."/>
        </authorList>
    </citation>
    <scope>NUCLEOTIDE SEQUENCE</scope>
    <source>
        <strain evidence="7">AZ414A</strain>
    </source>
</reference>
<dbReference type="EMBL" id="CAJVPK010000355">
    <property type="protein sequence ID" value="CAG8498839.1"/>
    <property type="molecule type" value="Genomic_DNA"/>
</dbReference>
<accession>A0A9N9EYF8</accession>
<feature type="domain" description="Zinc finger ZPR1-type" evidence="6">
    <location>
        <begin position="32"/>
        <end position="185"/>
    </location>
</feature>
<keyword evidence="2" id="KW-0479">Metal-binding</keyword>
<dbReference type="Gene3D" id="2.60.120.1040">
    <property type="entry name" value="ZPR1, A/B domain"/>
    <property type="match status" value="2"/>
</dbReference>
<dbReference type="PANTHER" id="PTHR10876">
    <property type="entry name" value="ZINC FINGER PROTEIN ZPR1"/>
    <property type="match status" value="1"/>
</dbReference>
<organism evidence="7 8">
    <name type="scientific">Diversispora eburnea</name>
    <dbReference type="NCBI Taxonomy" id="1213867"/>
    <lineage>
        <taxon>Eukaryota</taxon>
        <taxon>Fungi</taxon>
        <taxon>Fungi incertae sedis</taxon>
        <taxon>Mucoromycota</taxon>
        <taxon>Glomeromycotina</taxon>
        <taxon>Glomeromycetes</taxon>
        <taxon>Diversisporales</taxon>
        <taxon>Diversisporaceae</taxon>
        <taxon>Diversispora</taxon>
    </lineage>
</organism>
<dbReference type="OrthoDB" id="308464at2759"/>
<protein>
    <submittedName>
        <fullName evidence="7">2903_t:CDS:1</fullName>
    </submittedName>
</protein>
<dbReference type="Proteomes" id="UP000789706">
    <property type="component" value="Unassembled WGS sequence"/>
</dbReference>
<dbReference type="FunFam" id="2.20.25.420:FF:000001">
    <property type="entry name" value="Zinc finger protein ZPR1"/>
    <property type="match status" value="1"/>
</dbReference>
<proteinExistence type="inferred from homology"/>
<dbReference type="GO" id="GO:0005634">
    <property type="term" value="C:nucleus"/>
    <property type="evidence" value="ECO:0007669"/>
    <property type="project" value="TreeGrafter"/>
</dbReference>
<dbReference type="InterPro" id="IPR042451">
    <property type="entry name" value="ZPR1_A/B_dom"/>
</dbReference>
<evidence type="ECO:0000256" key="3">
    <source>
        <dbReference type="ARBA" id="ARBA00022737"/>
    </source>
</evidence>
<evidence type="ECO:0000313" key="8">
    <source>
        <dbReference type="Proteomes" id="UP000789706"/>
    </source>
</evidence>
<dbReference type="InterPro" id="IPR056180">
    <property type="entry name" value="ZPR1_jr_dom"/>
</dbReference>
<evidence type="ECO:0000313" key="7">
    <source>
        <dbReference type="EMBL" id="CAG8498839.1"/>
    </source>
</evidence>
<dbReference type="InterPro" id="IPR040141">
    <property type="entry name" value="ZPR1"/>
</dbReference>
<dbReference type="FunFam" id="2.60.120.1040:FF:000001">
    <property type="entry name" value="Zinc finger protein ZPR1"/>
    <property type="match status" value="1"/>
</dbReference>
<dbReference type="Pfam" id="PF22794">
    <property type="entry name" value="jr-ZPR1"/>
    <property type="match status" value="2"/>
</dbReference>
<dbReference type="AlphaFoldDB" id="A0A9N9EYF8"/>
<dbReference type="Gene3D" id="2.20.25.420">
    <property type="entry name" value="ZPR1, zinc finger domain"/>
    <property type="match status" value="1"/>
</dbReference>
<keyword evidence="4" id="KW-0863">Zinc-finger</keyword>
<keyword evidence="5" id="KW-0862">Zinc</keyword>